<dbReference type="Proteomes" id="UP000236592">
    <property type="component" value="Chromosome"/>
</dbReference>
<reference evidence="2" key="1">
    <citation type="submission" date="2018-01" db="EMBL/GenBank/DDBJ databases">
        <title>Complete genome of Tamlana sp. UJ94.</title>
        <authorList>
            <person name="Jung J."/>
            <person name="Chung D."/>
            <person name="Bae S.S."/>
            <person name="Baek K."/>
        </authorList>
    </citation>
    <scope>NUCLEOTIDE SEQUENCE [LARGE SCALE GENOMIC DNA]</scope>
    <source>
        <strain evidence="2">UJ94</strain>
    </source>
</reference>
<keyword evidence="2" id="KW-1185">Reference proteome</keyword>
<dbReference type="InterPro" id="IPR035093">
    <property type="entry name" value="RelE/ParE_toxin_dom_sf"/>
</dbReference>
<gene>
    <name evidence="1" type="ORF">C1A40_08565</name>
</gene>
<sequence>MVYKLIISPEAFREIDLAVCYFKTKNIEDSFLKELSEQITFLEKHPLTRQVRYKNIRIHLFEKFNYSFHYVVVHDEVRILSFLNQKQDF</sequence>
<dbReference type="KEGG" id="taj:C1A40_08565"/>
<evidence type="ECO:0008006" key="3">
    <source>
        <dbReference type="Google" id="ProtNLM"/>
    </source>
</evidence>
<proteinExistence type="predicted"/>
<dbReference type="AlphaFoldDB" id="A0A2I7SHX4"/>
<protein>
    <recommendedName>
        <fullName evidence="3">Type II toxin-antitoxin system RelE/ParE family toxin</fullName>
    </recommendedName>
</protein>
<dbReference type="Gene3D" id="3.30.2310.20">
    <property type="entry name" value="RelE-like"/>
    <property type="match status" value="1"/>
</dbReference>
<evidence type="ECO:0000313" key="1">
    <source>
        <dbReference type="EMBL" id="AUS05515.1"/>
    </source>
</evidence>
<organism evidence="1 2">
    <name type="scientific">Pseudotamlana carrageenivorans</name>
    <dbReference type="NCBI Taxonomy" id="2069432"/>
    <lineage>
        <taxon>Bacteria</taxon>
        <taxon>Pseudomonadati</taxon>
        <taxon>Bacteroidota</taxon>
        <taxon>Flavobacteriia</taxon>
        <taxon>Flavobacteriales</taxon>
        <taxon>Flavobacteriaceae</taxon>
        <taxon>Pseudotamlana</taxon>
    </lineage>
</organism>
<accession>A0A2I7SHX4</accession>
<dbReference type="EMBL" id="CP025938">
    <property type="protein sequence ID" value="AUS05515.1"/>
    <property type="molecule type" value="Genomic_DNA"/>
</dbReference>
<name>A0A2I7SHX4_9FLAO</name>
<evidence type="ECO:0000313" key="2">
    <source>
        <dbReference type="Proteomes" id="UP000236592"/>
    </source>
</evidence>